<evidence type="ECO:0000313" key="2">
    <source>
        <dbReference type="Proteomes" id="UP000006250"/>
    </source>
</evidence>
<dbReference type="eggNOG" id="ENOG5031D9X">
    <property type="taxonomic scope" value="Bacteria"/>
</dbReference>
<evidence type="ECO:0000313" key="1">
    <source>
        <dbReference type="EMBL" id="EFL51240.1"/>
    </source>
</evidence>
<keyword evidence="2" id="KW-1185">Reference proteome</keyword>
<dbReference type="RefSeq" id="WP_005993364.1">
    <property type="nucleotide sequence ID" value="NZ_AECZ01000011.1"/>
</dbReference>
<proteinExistence type="predicted"/>
<protein>
    <submittedName>
        <fullName evidence="1">Uncharacterized protein</fullName>
    </submittedName>
</protein>
<dbReference type="OrthoDB" id="5459117at2"/>
<dbReference type="STRING" id="596151.DesfrDRAFT_1942"/>
<sequence length="67" mass="7532">MQQLKHTYKGYSIELSPESNYCSAFAIDVRDETGHLLSHVGAAGKTEENAVARGKELIDFEEAYQKR</sequence>
<name>E1JWE3_SOLFR</name>
<accession>E1JWE3</accession>
<gene>
    <name evidence="1" type="ORF">DesfrDRAFT_1942</name>
</gene>
<organism evidence="1 2">
    <name type="scientific">Solidesulfovibrio fructosivorans JJ]</name>
    <dbReference type="NCBI Taxonomy" id="596151"/>
    <lineage>
        <taxon>Bacteria</taxon>
        <taxon>Pseudomonadati</taxon>
        <taxon>Thermodesulfobacteriota</taxon>
        <taxon>Desulfovibrionia</taxon>
        <taxon>Desulfovibrionales</taxon>
        <taxon>Desulfovibrionaceae</taxon>
        <taxon>Solidesulfovibrio</taxon>
    </lineage>
</organism>
<dbReference type="Proteomes" id="UP000006250">
    <property type="component" value="Unassembled WGS sequence"/>
</dbReference>
<dbReference type="AlphaFoldDB" id="E1JWE3"/>
<comment type="caution">
    <text evidence="1">The sequence shown here is derived from an EMBL/GenBank/DDBJ whole genome shotgun (WGS) entry which is preliminary data.</text>
</comment>
<dbReference type="EMBL" id="AECZ01000011">
    <property type="protein sequence ID" value="EFL51240.1"/>
    <property type="molecule type" value="Genomic_DNA"/>
</dbReference>
<reference evidence="1 2" key="1">
    <citation type="submission" date="2010-08" db="EMBL/GenBank/DDBJ databases">
        <title>The draft genome of Desulfovibrio fructosovorans JJ.</title>
        <authorList>
            <consortium name="US DOE Joint Genome Institute (JGI-PGF)"/>
            <person name="Lucas S."/>
            <person name="Copeland A."/>
            <person name="Lapidus A."/>
            <person name="Cheng J.-F."/>
            <person name="Bruce D."/>
            <person name="Goodwin L."/>
            <person name="Pitluck S."/>
            <person name="Land M.L."/>
            <person name="Hauser L."/>
            <person name="Chang Y.-J."/>
            <person name="Jeffries C."/>
            <person name="Wall J.D."/>
            <person name="Stahl D.A."/>
            <person name="Arkin A.P."/>
            <person name="Dehal P."/>
            <person name="Stolyar S.M."/>
            <person name="Hazen T.C."/>
            <person name="Woyke T.J."/>
        </authorList>
    </citation>
    <scope>NUCLEOTIDE SEQUENCE [LARGE SCALE GENOMIC DNA]</scope>
    <source>
        <strain evidence="1 2">JJ</strain>
    </source>
</reference>